<dbReference type="RefSeq" id="WP_085313546.1">
    <property type="nucleotide sequence ID" value="NZ_CP020747.1"/>
</dbReference>
<proteinExistence type="predicted"/>
<dbReference type="InterPro" id="IPR025382">
    <property type="entry name" value="Cap4-like_endonuclease_dom"/>
</dbReference>
<protein>
    <recommendedName>
        <fullName evidence="1">CD-NTase associated protein 4-like DNA endonuclease domain-containing protein</fullName>
    </recommendedName>
</protein>
<reference evidence="2 3" key="1">
    <citation type="submission" date="2017-04" db="EMBL/GenBank/DDBJ databases">
        <title>The Characteristic of a Fine Plant Growth-Promoting Rhizobacteria Bacillus mycoides Gnyt1 and its Whole Genome Sequencing Analysis.</title>
        <authorList>
            <person name="Li J.H."/>
            <person name="Yao T."/>
        </authorList>
    </citation>
    <scope>NUCLEOTIDE SEQUENCE [LARGE SCALE GENOMIC DNA]</scope>
    <source>
        <strain evidence="2 3">Gnyt1</strain>
        <plasmid evidence="3">Plasmid unnamed4</plasmid>
    </source>
</reference>
<accession>A0A1W6AJ34</accession>
<gene>
    <name evidence="2" type="ORF">B7492_32930</name>
</gene>
<dbReference type="AlphaFoldDB" id="A0A1W6AJ34"/>
<feature type="domain" description="CD-NTase associated protein 4-like DNA endonuclease" evidence="1">
    <location>
        <begin position="16"/>
        <end position="225"/>
    </location>
</feature>
<evidence type="ECO:0000259" key="1">
    <source>
        <dbReference type="Pfam" id="PF14130"/>
    </source>
</evidence>
<keyword evidence="2" id="KW-0614">Plasmid</keyword>
<evidence type="ECO:0000313" key="3">
    <source>
        <dbReference type="Proteomes" id="UP000192932"/>
    </source>
</evidence>
<dbReference type="EMBL" id="CP020747">
    <property type="protein sequence ID" value="ARJ25840.1"/>
    <property type="molecule type" value="Genomic_DNA"/>
</dbReference>
<dbReference type="GO" id="GO:0004518">
    <property type="term" value="F:nuclease activity"/>
    <property type="evidence" value="ECO:0007669"/>
    <property type="project" value="InterPro"/>
</dbReference>
<evidence type="ECO:0000313" key="2">
    <source>
        <dbReference type="EMBL" id="ARJ25840.1"/>
    </source>
</evidence>
<organism evidence="2 3">
    <name type="scientific">Bacillus mycoides</name>
    <dbReference type="NCBI Taxonomy" id="1405"/>
    <lineage>
        <taxon>Bacteria</taxon>
        <taxon>Bacillati</taxon>
        <taxon>Bacillota</taxon>
        <taxon>Bacilli</taxon>
        <taxon>Bacillales</taxon>
        <taxon>Bacillaceae</taxon>
        <taxon>Bacillus</taxon>
        <taxon>Bacillus cereus group</taxon>
    </lineage>
</organism>
<sequence length="370" mass="43045">MGALNKIFSTKPPENSGSRSANRFSFQKNWALIKILELHKNKLDYSIVLDYHDDVLVLDSESNPNKIEFYQIKTRSTGKSNWTIPALIKSKEGENEQVLNSMLGKLYKNKLNFPKETKSLNFVSNKAYSIKLDNKKNAKDSAAILIPFSTICSTEKDKIEQNLKIEMNIAECKDIFDYTFLHITPLSLTESKEHAIGKSSQILKEMGYYKIDPDLFYKYLYGEIELKNDCEMEFHSLEDFIAHKSLAKSTVQSIINHLNPKDDLTEAWKKLSEELRATKQFTLHDLKQLESKWKEWEVRILKNESALISNMQDEINELLKPNLHKCSSVYELLTNVYKEYTLLDKEYPDALFNKYEVQALILMQYTIFES</sequence>
<name>A0A1W6AJ34_BACMY</name>
<geneLocation type="plasmid" evidence="2 3">
    <name>unnamed4</name>
</geneLocation>
<dbReference type="Pfam" id="PF14130">
    <property type="entry name" value="Cap4_nuclease"/>
    <property type="match status" value="1"/>
</dbReference>
<dbReference type="Proteomes" id="UP000192932">
    <property type="component" value="Plasmid unnamed4"/>
</dbReference>